<evidence type="ECO:0000313" key="2">
    <source>
        <dbReference type="EMBL" id="BCJ88203.1"/>
    </source>
</evidence>
<dbReference type="Proteomes" id="UP000593802">
    <property type="component" value="Chromosome"/>
</dbReference>
<accession>A0A7I8DDA6</accession>
<dbReference type="AlphaFoldDB" id="A0A7I8DDA6"/>
<keyword evidence="3" id="KW-1185">Reference proteome</keyword>
<dbReference type="EMBL" id="AP023366">
    <property type="protein sequence ID" value="BCJ88203.1"/>
    <property type="molecule type" value="Genomic_DNA"/>
</dbReference>
<protein>
    <submittedName>
        <fullName evidence="2">Uncharacterized protein</fullName>
    </submittedName>
</protein>
<gene>
    <name evidence="2" type="ORF">skT53_31880</name>
</gene>
<dbReference type="RefSeq" id="WP_200758850.1">
    <property type="nucleotide sequence ID" value="NZ_AP023366.1"/>
</dbReference>
<keyword evidence="1" id="KW-0175">Coiled coil</keyword>
<sequence length="64" mass="7541">MATERNAARRRRARRNLRRAIRELREARRFLRTRTGVEAAEAEMGDALVFIGRALRNLHRTAPR</sequence>
<proteinExistence type="predicted"/>
<feature type="coiled-coil region" evidence="1">
    <location>
        <begin position="7"/>
        <end position="34"/>
    </location>
</feature>
<reference evidence="2 3" key="1">
    <citation type="submission" date="2020-08" db="EMBL/GenBank/DDBJ databases">
        <title>Complete Genome Sequence of Effusibacillus dendaii Strain skT53, Isolated from Farmland soil.</title>
        <authorList>
            <person name="Konishi T."/>
            <person name="Kawasaki H."/>
        </authorList>
    </citation>
    <scope>NUCLEOTIDE SEQUENCE [LARGE SCALE GENOMIC DNA]</scope>
    <source>
        <strain evidence="3">skT53</strain>
    </source>
</reference>
<dbReference type="KEGG" id="eff:skT53_31880"/>
<evidence type="ECO:0000313" key="3">
    <source>
        <dbReference type="Proteomes" id="UP000593802"/>
    </source>
</evidence>
<evidence type="ECO:0000256" key="1">
    <source>
        <dbReference type="SAM" id="Coils"/>
    </source>
</evidence>
<name>A0A7I8DDA6_9BACL</name>
<organism evidence="2 3">
    <name type="scientific">Effusibacillus dendaii</name>
    <dbReference type="NCBI Taxonomy" id="2743772"/>
    <lineage>
        <taxon>Bacteria</taxon>
        <taxon>Bacillati</taxon>
        <taxon>Bacillota</taxon>
        <taxon>Bacilli</taxon>
        <taxon>Bacillales</taxon>
        <taxon>Alicyclobacillaceae</taxon>
        <taxon>Effusibacillus</taxon>
    </lineage>
</organism>